<proteinExistence type="predicted"/>
<name>A0AA47M3M5_MERPO</name>
<dbReference type="EMBL" id="JAOPHQ010006030">
    <property type="protein sequence ID" value="KAK0133035.1"/>
    <property type="molecule type" value="Genomic_DNA"/>
</dbReference>
<feature type="chain" id="PRO_5041280964" evidence="2">
    <location>
        <begin position="26"/>
        <end position="188"/>
    </location>
</feature>
<accession>A0AA47M3M5</accession>
<evidence type="ECO:0000256" key="2">
    <source>
        <dbReference type="SAM" id="SignalP"/>
    </source>
</evidence>
<keyword evidence="4" id="KW-1185">Reference proteome</keyword>
<organism evidence="3 4">
    <name type="scientific">Merluccius polli</name>
    <name type="common">Benguela hake</name>
    <name type="synonym">Merluccius cadenati</name>
    <dbReference type="NCBI Taxonomy" id="89951"/>
    <lineage>
        <taxon>Eukaryota</taxon>
        <taxon>Metazoa</taxon>
        <taxon>Chordata</taxon>
        <taxon>Craniata</taxon>
        <taxon>Vertebrata</taxon>
        <taxon>Euteleostomi</taxon>
        <taxon>Actinopterygii</taxon>
        <taxon>Neopterygii</taxon>
        <taxon>Teleostei</taxon>
        <taxon>Neoteleostei</taxon>
        <taxon>Acanthomorphata</taxon>
        <taxon>Zeiogadaria</taxon>
        <taxon>Gadariae</taxon>
        <taxon>Gadiformes</taxon>
        <taxon>Gadoidei</taxon>
        <taxon>Merlucciidae</taxon>
        <taxon>Merluccius</taxon>
    </lineage>
</organism>
<comment type="caution">
    <text evidence="3">The sequence shown here is derived from an EMBL/GenBank/DDBJ whole genome shotgun (WGS) entry which is preliminary data.</text>
</comment>
<evidence type="ECO:0000313" key="3">
    <source>
        <dbReference type="EMBL" id="KAK0133035.1"/>
    </source>
</evidence>
<dbReference type="AlphaFoldDB" id="A0AA47M3M5"/>
<dbReference type="Proteomes" id="UP001174136">
    <property type="component" value="Unassembled WGS sequence"/>
</dbReference>
<feature type="signal peptide" evidence="2">
    <location>
        <begin position="1"/>
        <end position="25"/>
    </location>
</feature>
<evidence type="ECO:0000256" key="1">
    <source>
        <dbReference type="SAM" id="MobiDB-lite"/>
    </source>
</evidence>
<evidence type="ECO:0000313" key="4">
    <source>
        <dbReference type="Proteomes" id="UP001174136"/>
    </source>
</evidence>
<gene>
    <name evidence="3" type="ORF">N1851_031594</name>
</gene>
<sequence>MANFAQGVLLALIVWELLTTYQTAAQTREETKPAPSLCYSKHALMSLRPTGLIPPADLPDDLKIQPARGRQRRRGRRGGIRQRLRRRGNRPPLPSLLLSNVRSLRSKMEELRVNSKICFEYRESSVMVFTETWLHQDIPDSLIRLDGFSLIRADRTELSGKSRGGGVCLFVNDSWCKNYTWERSKSCH</sequence>
<feature type="region of interest" description="Disordered" evidence="1">
    <location>
        <begin position="56"/>
        <end position="94"/>
    </location>
</feature>
<protein>
    <submittedName>
        <fullName evidence="3">Uncharacterized protein</fullName>
    </submittedName>
</protein>
<keyword evidence="2" id="KW-0732">Signal</keyword>
<feature type="compositionally biased region" description="Basic residues" evidence="1">
    <location>
        <begin position="69"/>
        <end position="89"/>
    </location>
</feature>
<reference evidence="3" key="1">
    <citation type="journal article" date="2023" name="Front. Mar. Sci.">
        <title>A new Merluccius polli reference genome to investigate the effects of global change in West African waters.</title>
        <authorList>
            <person name="Mateo J.L."/>
            <person name="Blanco-Fernandez C."/>
            <person name="Garcia-Vazquez E."/>
            <person name="Machado-Schiaffino G."/>
        </authorList>
    </citation>
    <scope>NUCLEOTIDE SEQUENCE</scope>
    <source>
        <strain evidence="3">C29</strain>
        <tissue evidence="3">Fin</tissue>
    </source>
</reference>